<evidence type="ECO:0000256" key="3">
    <source>
        <dbReference type="ARBA" id="ARBA00022598"/>
    </source>
</evidence>
<dbReference type="NCBIfam" id="TIGR00884">
    <property type="entry name" value="guaA_Cterm"/>
    <property type="match status" value="1"/>
</dbReference>
<dbReference type="Gene3D" id="3.40.50.880">
    <property type="match status" value="1"/>
</dbReference>
<feature type="active site" evidence="9">
    <location>
        <position position="187"/>
    </location>
</feature>
<dbReference type="PRINTS" id="PR00097">
    <property type="entry name" value="ANTSNTHASEII"/>
</dbReference>
<evidence type="ECO:0000256" key="9">
    <source>
        <dbReference type="HAMAP-Rule" id="MF_00344"/>
    </source>
</evidence>
<dbReference type="EC" id="6.3.5.2" evidence="9"/>
<dbReference type="SUPFAM" id="SSF54810">
    <property type="entry name" value="GMP synthetase C-terminal dimerisation domain"/>
    <property type="match status" value="1"/>
</dbReference>
<dbReference type="KEGG" id="ccl:Clocl_3083"/>
<evidence type="ECO:0000256" key="7">
    <source>
        <dbReference type="ARBA" id="ARBA00022840"/>
    </source>
</evidence>
<comment type="subunit">
    <text evidence="9">Homodimer.</text>
</comment>
<evidence type="ECO:0000256" key="4">
    <source>
        <dbReference type="ARBA" id="ARBA00022741"/>
    </source>
</evidence>
<dbReference type="InterPro" id="IPR001674">
    <property type="entry name" value="GMP_synth_C"/>
</dbReference>
<keyword evidence="4 9" id="KW-0547">Nucleotide-binding</keyword>
<dbReference type="HOGENOM" id="CLU_014340_0_5_9"/>
<evidence type="ECO:0000256" key="10">
    <source>
        <dbReference type="PROSITE-ProRule" id="PRU00886"/>
    </source>
</evidence>
<dbReference type="FunFam" id="3.40.50.880:FF:000001">
    <property type="entry name" value="GMP synthase [glutamine-hydrolyzing]"/>
    <property type="match status" value="1"/>
</dbReference>
<dbReference type="CDD" id="cd01997">
    <property type="entry name" value="GMP_synthase_C"/>
    <property type="match status" value="1"/>
</dbReference>
<name>G8LV33_ACECE</name>
<dbReference type="FunFam" id="3.40.50.620:FF:000001">
    <property type="entry name" value="GMP synthase [glutamine-hydrolyzing]"/>
    <property type="match status" value="1"/>
</dbReference>
<dbReference type="PANTHER" id="PTHR11922">
    <property type="entry name" value="GMP SYNTHASE-RELATED"/>
    <property type="match status" value="1"/>
</dbReference>
<dbReference type="HAMAP" id="MF_00344">
    <property type="entry name" value="GMP_synthase"/>
    <property type="match status" value="1"/>
</dbReference>
<keyword evidence="7 9" id="KW-0067">ATP-binding</keyword>
<dbReference type="eggNOG" id="COG0519">
    <property type="taxonomic scope" value="Bacteria"/>
</dbReference>
<proteinExistence type="inferred from homology"/>
<dbReference type="UniPathway" id="UPA00189">
    <property type="reaction ID" value="UER00296"/>
</dbReference>
<dbReference type="InterPro" id="IPR017926">
    <property type="entry name" value="GATASE"/>
</dbReference>
<dbReference type="InterPro" id="IPR014729">
    <property type="entry name" value="Rossmann-like_a/b/a_fold"/>
</dbReference>
<dbReference type="AlphaFoldDB" id="G8LV33"/>
<evidence type="ECO:0000256" key="5">
    <source>
        <dbReference type="ARBA" id="ARBA00022749"/>
    </source>
</evidence>
<dbReference type="Gene3D" id="3.30.300.10">
    <property type="match status" value="1"/>
</dbReference>
<dbReference type="NCBIfam" id="TIGR00888">
    <property type="entry name" value="guaA_Nterm"/>
    <property type="match status" value="1"/>
</dbReference>
<dbReference type="PROSITE" id="PS51273">
    <property type="entry name" value="GATASE_TYPE_1"/>
    <property type="match status" value="1"/>
</dbReference>
<feature type="domain" description="GMPS ATP-PPase" evidence="11">
    <location>
        <begin position="214"/>
        <end position="404"/>
    </location>
</feature>
<evidence type="ECO:0000313" key="12">
    <source>
        <dbReference type="EMBL" id="AEV69610.1"/>
    </source>
</evidence>
<keyword evidence="8 9" id="KW-0315">Glutamine amidotransferase</keyword>
<sequence>MINLDIIKNHIFVEGVVILNNELVLVLDFGGQYNQLIARRVREANVYCEVIPYNSSIDRIKSMNPKGIILTGGPASVLDKNAPFCDKEVFSLGIPVLGICYGMQLMTYMLGGDVKKADSREYGKVDITFDVSSTLFKGIDKESTCWMSHTYFVDKMPEGFVKTAHSENCPTAAMENTQKKLYGVQFHPEVLHTPRGRDILNNFLFDICGCSGDWKVSSFVEQSIQDIRKRVGDKKVLCALSGGVDSSVAAVLIHRAVGKQLTCIFVDHGLLRKYEADQVEEIFRNKFDINLIRVNAEERFLNRLAGVTDPETKRKIIGEEFIRVFEEEAKKIGTVDFLVQGTIYPDVIESGLGNAAVIKSHHNVGGLPDHVDFKEIIEPLRSLFKDEVRLVGKELGIPDEIVMRQPFPGPGLGIRIIGEITKEKLEILRDTDYIFREEIAKAGLDKEINQYFTVLTGMRSVGVMGDERTYDYTLALRAVTTTDFMTADWARIPYDVLEKVSNRIVNEVKHINRIVYDITSKPPATIEWE</sequence>
<dbReference type="PANTHER" id="PTHR11922:SF2">
    <property type="entry name" value="GMP SYNTHASE [GLUTAMINE-HYDROLYZING]"/>
    <property type="match status" value="1"/>
</dbReference>
<dbReference type="PRINTS" id="PR00096">
    <property type="entry name" value="GATASE"/>
</dbReference>
<dbReference type="PRINTS" id="PR00099">
    <property type="entry name" value="CPSGATASE"/>
</dbReference>
<evidence type="ECO:0000313" key="13">
    <source>
        <dbReference type="Proteomes" id="UP000005435"/>
    </source>
</evidence>
<dbReference type="GO" id="GO:0005829">
    <property type="term" value="C:cytosol"/>
    <property type="evidence" value="ECO:0007669"/>
    <property type="project" value="TreeGrafter"/>
</dbReference>
<dbReference type="Pfam" id="PF00958">
    <property type="entry name" value="GMP_synt_C"/>
    <property type="match status" value="1"/>
</dbReference>
<comment type="pathway">
    <text evidence="2 9">Purine metabolism; GMP biosynthesis; GMP from XMP (L-Gln route): step 1/1.</text>
</comment>
<dbReference type="Pfam" id="PF00117">
    <property type="entry name" value="GATase"/>
    <property type="match status" value="1"/>
</dbReference>
<keyword evidence="3 9" id="KW-0436">Ligase</keyword>
<dbReference type="GO" id="GO:0005524">
    <property type="term" value="F:ATP binding"/>
    <property type="evidence" value="ECO:0007669"/>
    <property type="project" value="UniProtKB-UniRule"/>
</dbReference>
<keyword evidence="5 9" id="KW-0332">GMP biosynthesis</keyword>
<dbReference type="SUPFAM" id="SSF52402">
    <property type="entry name" value="Adenine nucleotide alpha hydrolases-like"/>
    <property type="match status" value="1"/>
</dbReference>
<feature type="active site" description="Nucleophile" evidence="9">
    <location>
        <position position="100"/>
    </location>
</feature>
<dbReference type="InterPro" id="IPR025777">
    <property type="entry name" value="GMPS_ATP_PPase_dom"/>
</dbReference>
<dbReference type="Gene3D" id="3.40.50.620">
    <property type="entry name" value="HUPs"/>
    <property type="match status" value="1"/>
</dbReference>
<reference evidence="12 13" key="2">
    <citation type="journal article" date="2012" name="Stand. Genomic Sci.">
        <title>Complete Genome Sequence of Clostridium clariflavum DSM 19732.</title>
        <authorList>
            <person name="Izquierdo J.A."/>
            <person name="Goodwin L."/>
            <person name="Davenport K.W."/>
            <person name="Teshima H."/>
            <person name="Bruce D."/>
            <person name="Detter C."/>
            <person name="Tapia R."/>
            <person name="Han S."/>
            <person name="Land M."/>
            <person name="Hauser L."/>
            <person name="Jeffries C.D."/>
            <person name="Han J."/>
            <person name="Pitluck S."/>
            <person name="Nolan M."/>
            <person name="Chen A."/>
            <person name="Huntemann M."/>
            <person name="Mavromatis K."/>
            <person name="Mikhailova N."/>
            <person name="Liolios K."/>
            <person name="Woyke T."/>
            <person name="Lynd L.R."/>
        </authorList>
    </citation>
    <scope>NUCLEOTIDE SEQUENCE [LARGE SCALE GENOMIC DNA]</scope>
    <source>
        <strain evidence="13">DSM 19732 / NBRC 101661 / EBR45</strain>
    </source>
</reference>
<dbReference type="InterPro" id="IPR022955">
    <property type="entry name" value="GMP_synthase"/>
</dbReference>
<dbReference type="InterPro" id="IPR029062">
    <property type="entry name" value="Class_I_gatase-like"/>
</dbReference>
<dbReference type="SUPFAM" id="SSF52317">
    <property type="entry name" value="Class I glutamine amidotransferase-like"/>
    <property type="match status" value="1"/>
</dbReference>
<comment type="catalytic activity">
    <reaction evidence="9">
        <text>XMP + L-glutamine + ATP + H2O = GMP + L-glutamate + AMP + diphosphate + 2 H(+)</text>
        <dbReference type="Rhea" id="RHEA:11680"/>
        <dbReference type="ChEBI" id="CHEBI:15377"/>
        <dbReference type="ChEBI" id="CHEBI:15378"/>
        <dbReference type="ChEBI" id="CHEBI:29985"/>
        <dbReference type="ChEBI" id="CHEBI:30616"/>
        <dbReference type="ChEBI" id="CHEBI:33019"/>
        <dbReference type="ChEBI" id="CHEBI:57464"/>
        <dbReference type="ChEBI" id="CHEBI:58115"/>
        <dbReference type="ChEBI" id="CHEBI:58359"/>
        <dbReference type="ChEBI" id="CHEBI:456215"/>
        <dbReference type="EC" id="6.3.5.2"/>
    </reaction>
</comment>
<protein>
    <recommendedName>
        <fullName evidence="9">GMP synthase [glutamine-hydrolyzing]</fullName>
        <ecNumber evidence="9">6.3.5.2</ecNumber>
    </recommendedName>
    <alternativeName>
        <fullName evidence="9">GMP synthetase</fullName>
    </alternativeName>
    <alternativeName>
        <fullName evidence="9">Glutamine amidotransferase</fullName>
    </alternativeName>
</protein>
<keyword evidence="6 9" id="KW-0658">Purine biosynthesis</keyword>
<dbReference type="CDD" id="cd01742">
    <property type="entry name" value="GATase1_GMP_Synthase"/>
    <property type="match status" value="1"/>
</dbReference>
<evidence type="ECO:0000256" key="8">
    <source>
        <dbReference type="ARBA" id="ARBA00022962"/>
    </source>
</evidence>
<dbReference type="NCBIfam" id="NF000848">
    <property type="entry name" value="PRK00074.1"/>
    <property type="match status" value="1"/>
</dbReference>
<organism evidence="12 13">
    <name type="scientific">Acetivibrio clariflavus (strain DSM 19732 / NBRC 101661 / EBR45)</name>
    <name type="common">Clostridium clariflavum</name>
    <dbReference type="NCBI Taxonomy" id="720554"/>
    <lineage>
        <taxon>Bacteria</taxon>
        <taxon>Bacillati</taxon>
        <taxon>Bacillota</taxon>
        <taxon>Clostridia</taxon>
        <taxon>Eubacteriales</taxon>
        <taxon>Oscillospiraceae</taxon>
        <taxon>Acetivibrio</taxon>
    </lineage>
</organism>
<evidence type="ECO:0000256" key="6">
    <source>
        <dbReference type="ARBA" id="ARBA00022755"/>
    </source>
</evidence>
<reference evidence="13" key="1">
    <citation type="submission" date="2011-12" db="EMBL/GenBank/DDBJ databases">
        <title>Complete sequence of Clostridium clariflavum DSM 19732.</title>
        <authorList>
            <consortium name="US DOE Joint Genome Institute"/>
            <person name="Lucas S."/>
            <person name="Han J."/>
            <person name="Lapidus A."/>
            <person name="Cheng J.-F."/>
            <person name="Goodwin L."/>
            <person name="Pitluck S."/>
            <person name="Peters L."/>
            <person name="Teshima H."/>
            <person name="Detter J.C."/>
            <person name="Han C."/>
            <person name="Tapia R."/>
            <person name="Land M."/>
            <person name="Hauser L."/>
            <person name="Kyrpides N."/>
            <person name="Ivanova N."/>
            <person name="Pagani I."/>
            <person name="Kitzmiller T."/>
            <person name="Lynd L."/>
            <person name="Izquierdo J."/>
            <person name="Woyke T."/>
        </authorList>
    </citation>
    <scope>NUCLEOTIDE SEQUENCE [LARGE SCALE GENOMIC DNA]</scope>
    <source>
        <strain evidence="13">DSM 19732 / NBRC 101661 / EBR45</strain>
    </source>
</reference>
<evidence type="ECO:0000256" key="2">
    <source>
        <dbReference type="ARBA" id="ARBA00005153"/>
    </source>
</evidence>
<dbReference type="MEROPS" id="C26.957"/>
<comment type="function">
    <text evidence="1 9">Catalyzes the synthesis of GMP from XMP.</text>
</comment>
<dbReference type="InterPro" id="IPR004739">
    <property type="entry name" value="GMP_synth_GATase"/>
</dbReference>
<gene>
    <name evidence="9" type="primary">guaA</name>
    <name evidence="12" type="ordered locus">Clocl_3083</name>
</gene>
<dbReference type="Pfam" id="PF03054">
    <property type="entry name" value="tRNA_Me_trans"/>
    <property type="match status" value="1"/>
</dbReference>
<dbReference type="GO" id="GO:0003921">
    <property type="term" value="F:GMP synthase activity"/>
    <property type="evidence" value="ECO:0007669"/>
    <property type="project" value="InterPro"/>
</dbReference>
<feature type="binding site" evidence="10">
    <location>
        <begin position="241"/>
        <end position="247"/>
    </location>
    <ligand>
        <name>ATP</name>
        <dbReference type="ChEBI" id="CHEBI:30616"/>
    </ligand>
</feature>
<dbReference type="Proteomes" id="UP000005435">
    <property type="component" value="Chromosome"/>
</dbReference>
<feature type="active site" evidence="9">
    <location>
        <position position="189"/>
    </location>
</feature>
<dbReference type="EMBL" id="CP003065">
    <property type="protein sequence ID" value="AEV69610.1"/>
    <property type="molecule type" value="Genomic_DNA"/>
</dbReference>
<keyword evidence="13" id="KW-1185">Reference proteome</keyword>
<dbReference type="PROSITE" id="PS51553">
    <property type="entry name" value="GMPS_ATP_PPASE"/>
    <property type="match status" value="1"/>
</dbReference>
<dbReference type="FunFam" id="3.30.300.10:FF:000002">
    <property type="entry name" value="GMP synthase [glutamine-hydrolyzing]"/>
    <property type="match status" value="1"/>
</dbReference>
<accession>G8LV33</accession>
<evidence type="ECO:0000259" key="11">
    <source>
        <dbReference type="PROSITE" id="PS51553"/>
    </source>
</evidence>
<evidence type="ECO:0000256" key="1">
    <source>
        <dbReference type="ARBA" id="ARBA00002332"/>
    </source>
</evidence>
<dbReference type="STRING" id="720554.Clocl_3083"/>